<accession>A0AAV7QKV5</accession>
<sequence>MASDQSHPLSGSAKRGPRRDRRVGARRTQAALTAEQASMERARACAEVERRVGSRASSVRSVDHLDVVSPDLEMKQVRVILGEGLMVTPQSAEDLL</sequence>
<evidence type="ECO:0000313" key="2">
    <source>
        <dbReference type="EMBL" id="KAJ1139033.1"/>
    </source>
</evidence>
<comment type="caution">
    <text evidence="2">The sequence shown here is derived from an EMBL/GenBank/DDBJ whole genome shotgun (WGS) entry which is preliminary data.</text>
</comment>
<evidence type="ECO:0000256" key="1">
    <source>
        <dbReference type="SAM" id="MobiDB-lite"/>
    </source>
</evidence>
<name>A0AAV7QKV5_PLEWA</name>
<feature type="compositionally biased region" description="Basic residues" evidence="1">
    <location>
        <begin position="15"/>
        <end position="25"/>
    </location>
</feature>
<protein>
    <submittedName>
        <fullName evidence="2">Uncharacterized protein</fullName>
    </submittedName>
</protein>
<organism evidence="2 3">
    <name type="scientific">Pleurodeles waltl</name>
    <name type="common">Iberian ribbed newt</name>
    <dbReference type="NCBI Taxonomy" id="8319"/>
    <lineage>
        <taxon>Eukaryota</taxon>
        <taxon>Metazoa</taxon>
        <taxon>Chordata</taxon>
        <taxon>Craniata</taxon>
        <taxon>Vertebrata</taxon>
        <taxon>Euteleostomi</taxon>
        <taxon>Amphibia</taxon>
        <taxon>Batrachia</taxon>
        <taxon>Caudata</taxon>
        <taxon>Salamandroidea</taxon>
        <taxon>Salamandridae</taxon>
        <taxon>Pleurodelinae</taxon>
        <taxon>Pleurodeles</taxon>
    </lineage>
</organism>
<evidence type="ECO:0000313" key="3">
    <source>
        <dbReference type="Proteomes" id="UP001066276"/>
    </source>
</evidence>
<reference evidence="2" key="1">
    <citation type="journal article" date="2022" name="bioRxiv">
        <title>Sequencing and chromosome-scale assembly of the giantPleurodeles waltlgenome.</title>
        <authorList>
            <person name="Brown T."/>
            <person name="Elewa A."/>
            <person name="Iarovenko S."/>
            <person name="Subramanian E."/>
            <person name="Araus A.J."/>
            <person name="Petzold A."/>
            <person name="Susuki M."/>
            <person name="Suzuki K.-i.T."/>
            <person name="Hayashi T."/>
            <person name="Toyoda A."/>
            <person name="Oliveira C."/>
            <person name="Osipova E."/>
            <person name="Leigh N.D."/>
            <person name="Simon A."/>
            <person name="Yun M.H."/>
        </authorList>
    </citation>
    <scope>NUCLEOTIDE SEQUENCE</scope>
    <source>
        <strain evidence="2">20211129_DDA</strain>
        <tissue evidence="2">Liver</tissue>
    </source>
</reference>
<gene>
    <name evidence="2" type="ORF">NDU88_005410</name>
</gene>
<keyword evidence="3" id="KW-1185">Reference proteome</keyword>
<dbReference type="Proteomes" id="UP001066276">
    <property type="component" value="Chromosome 6"/>
</dbReference>
<feature type="region of interest" description="Disordered" evidence="1">
    <location>
        <begin position="1"/>
        <end position="37"/>
    </location>
</feature>
<proteinExistence type="predicted"/>
<dbReference type="EMBL" id="JANPWB010000010">
    <property type="protein sequence ID" value="KAJ1139033.1"/>
    <property type="molecule type" value="Genomic_DNA"/>
</dbReference>
<dbReference type="AlphaFoldDB" id="A0AAV7QKV5"/>